<dbReference type="InterPro" id="IPR017871">
    <property type="entry name" value="ABC_transporter-like_CS"/>
</dbReference>
<keyword evidence="3 5" id="KW-0067">ATP-binding</keyword>
<dbReference type="PANTHER" id="PTHR42939:SF1">
    <property type="entry name" value="ABC TRANSPORTER ATP-BINDING PROTEIN ALBC-RELATED"/>
    <property type="match status" value="1"/>
</dbReference>
<evidence type="ECO:0000256" key="2">
    <source>
        <dbReference type="ARBA" id="ARBA00022741"/>
    </source>
</evidence>
<dbReference type="Proteomes" id="UP000694300">
    <property type="component" value="Unassembled WGS sequence"/>
</dbReference>
<dbReference type="Pfam" id="PF00005">
    <property type="entry name" value="ABC_tran"/>
    <property type="match status" value="1"/>
</dbReference>
<comment type="caution">
    <text evidence="5">The sequence shown here is derived from an EMBL/GenBank/DDBJ whole genome shotgun (WGS) entry which is preliminary data.</text>
</comment>
<evidence type="ECO:0000259" key="4">
    <source>
        <dbReference type="PROSITE" id="PS50893"/>
    </source>
</evidence>
<dbReference type="SMART" id="SM00382">
    <property type="entry name" value="AAA"/>
    <property type="match status" value="1"/>
</dbReference>
<accession>A0ABS6U301</accession>
<dbReference type="EMBL" id="JADQDF010000001">
    <property type="protein sequence ID" value="MBW0126499.1"/>
    <property type="molecule type" value="Genomic_DNA"/>
</dbReference>
<gene>
    <name evidence="5" type="ORF">I4I82_02165</name>
</gene>
<dbReference type="InterPro" id="IPR051782">
    <property type="entry name" value="ABC_Transporter_VariousFunc"/>
</dbReference>
<keyword evidence="1" id="KW-0813">Transport</keyword>
<evidence type="ECO:0000256" key="3">
    <source>
        <dbReference type="ARBA" id="ARBA00022840"/>
    </source>
</evidence>
<dbReference type="PROSITE" id="PS00211">
    <property type="entry name" value="ABC_TRANSPORTER_1"/>
    <property type="match status" value="1"/>
</dbReference>
<feature type="domain" description="ABC transporter" evidence="4">
    <location>
        <begin position="23"/>
        <end position="234"/>
    </location>
</feature>
<reference evidence="5 6" key="1">
    <citation type="submission" date="2020-11" db="EMBL/GenBank/DDBJ databases">
        <title>Pseudonocardia abyssalis sp. nov. and Pseudonocardia oceani sp. nov., description and phylogenomic analysis of two novel actinomycetes isolated from the deep Southern Ocean.</title>
        <authorList>
            <person name="Parra J."/>
        </authorList>
    </citation>
    <scope>NUCLEOTIDE SEQUENCE [LARGE SCALE GENOMIC DNA]</scope>
    <source>
        <strain evidence="6">KRD185</strain>
    </source>
</reference>
<dbReference type="RefSeq" id="WP_218595038.1">
    <property type="nucleotide sequence ID" value="NZ_JADQDE010000284.1"/>
</dbReference>
<evidence type="ECO:0000313" key="5">
    <source>
        <dbReference type="EMBL" id="MBW0126499.1"/>
    </source>
</evidence>
<organism evidence="5 6">
    <name type="scientific">Pseudonocardia oceani</name>
    <dbReference type="NCBI Taxonomy" id="2792013"/>
    <lineage>
        <taxon>Bacteria</taxon>
        <taxon>Bacillati</taxon>
        <taxon>Actinomycetota</taxon>
        <taxon>Actinomycetes</taxon>
        <taxon>Pseudonocardiales</taxon>
        <taxon>Pseudonocardiaceae</taxon>
        <taxon>Pseudonocardia</taxon>
    </lineage>
</organism>
<keyword evidence="2" id="KW-0547">Nucleotide-binding</keyword>
<dbReference type="InterPro" id="IPR003439">
    <property type="entry name" value="ABC_transporter-like_ATP-bd"/>
</dbReference>
<evidence type="ECO:0000256" key="1">
    <source>
        <dbReference type="ARBA" id="ARBA00022448"/>
    </source>
</evidence>
<proteinExistence type="predicted"/>
<keyword evidence="6" id="KW-1185">Reference proteome</keyword>
<protein>
    <submittedName>
        <fullName evidence="5">ATP-binding cassette domain-containing protein</fullName>
    </submittedName>
</protein>
<dbReference type="InterPro" id="IPR003593">
    <property type="entry name" value="AAA+_ATPase"/>
</dbReference>
<dbReference type="PROSITE" id="PS50893">
    <property type="entry name" value="ABC_TRANSPORTER_2"/>
    <property type="match status" value="1"/>
</dbReference>
<evidence type="ECO:0000313" key="6">
    <source>
        <dbReference type="Proteomes" id="UP000694300"/>
    </source>
</evidence>
<dbReference type="GO" id="GO:0005524">
    <property type="term" value="F:ATP binding"/>
    <property type="evidence" value="ECO:0007669"/>
    <property type="project" value="UniProtKB-KW"/>
</dbReference>
<sequence length="234" mass="24154">MAHTGPSTARAALADAAAGAWAVRLDGVAVTVHRAPVLRDLDLRLPAGAVLGVLGANGSGKTTLLRLLATLAVPSAGRAEVLGHELGGPGVTDIRTRIAMVGHFPALYPQLTLAENLRFVARLTGRSDEAADRALAAVGLAGAAARRAESCSQGMARRADLARVLLTEPSLLLLDEVHAGLDHGAADLVDHLVGQVRTRGGTCVLVSHEPERLAGLCDRLVRIVDGQALPEVAQ</sequence>
<dbReference type="PANTHER" id="PTHR42939">
    <property type="entry name" value="ABC TRANSPORTER ATP-BINDING PROTEIN ALBC-RELATED"/>
    <property type="match status" value="1"/>
</dbReference>
<name>A0ABS6U301_9PSEU</name>